<dbReference type="Proteomes" id="UP000070657">
    <property type="component" value="Unassembled WGS sequence"/>
</dbReference>
<comment type="cofactor">
    <cofactor evidence="1">
        <name>Mg(2+)</name>
        <dbReference type="ChEBI" id="CHEBI:18420"/>
    </cofactor>
</comment>
<keyword evidence="8" id="KW-1185">Reference proteome</keyword>
<evidence type="ECO:0000256" key="5">
    <source>
        <dbReference type="ARBA" id="ARBA00022842"/>
    </source>
</evidence>
<evidence type="ECO:0000256" key="6">
    <source>
        <dbReference type="ARBA" id="ARBA00033711"/>
    </source>
</evidence>
<dbReference type="GO" id="GO:0000287">
    <property type="term" value="F:magnesium ion binding"/>
    <property type="evidence" value="ECO:0007669"/>
    <property type="project" value="InterPro"/>
</dbReference>
<comment type="caution">
    <text evidence="7">The sequence shown here is derived from an EMBL/GenBank/DDBJ whole genome shotgun (WGS) entry which is preliminary data.</text>
</comment>
<keyword evidence="5" id="KW-0460">Magnesium</keyword>
<dbReference type="Gene3D" id="3.90.1560.10">
    <property type="entry name" value="ComB-like"/>
    <property type="match status" value="1"/>
</dbReference>
<evidence type="ECO:0000256" key="1">
    <source>
        <dbReference type="ARBA" id="ARBA00001946"/>
    </source>
</evidence>
<dbReference type="GO" id="GO:0050545">
    <property type="term" value="F:sulfopyruvate decarboxylase activity"/>
    <property type="evidence" value="ECO:0007669"/>
    <property type="project" value="TreeGrafter"/>
</dbReference>
<dbReference type="SUPFAM" id="SSF142823">
    <property type="entry name" value="ComB-like"/>
    <property type="match status" value="1"/>
</dbReference>
<comment type="catalytic activity">
    <reaction evidence="6">
        <text>(2R)-O-phospho-3-sulfolactate + H2O = (2R)-3-sulfolactate + phosphate</text>
        <dbReference type="Rhea" id="RHEA:23416"/>
        <dbReference type="ChEBI" id="CHEBI:15377"/>
        <dbReference type="ChEBI" id="CHEBI:15597"/>
        <dbReference type="ChEBI" id="CHEBI:43474"/>
        <dbReference type="ChEBI" id="CHEBI:58738"/>
        <dbReference type="EC" id="3.1.3.71"/>
    </reaction>
</comment>
<accession>A0A133UGI3</accession>
<dbReference type="GO" id="GO:0050532">
    <property type="term" value="F:2-phosphosulfolactate phosphatase activity"/>
    <property type="evidence" value="ECO:0007669"/>
    <property type="project" value="UniProtKB-EC"/>
</dbReference>
<comment type="similarity">
    <text evidence="2">Belongs to the ComB family.</text>
</comment>
<sequence>MKVKVSIGKPESIGSVVVLVDVIRSSTAIAIALKNGAKYVLPFKDTEDALKAKDRLNGQEDVILAGEEYGEKPEGFDITNSPSNMTREFVEDKVIIYRSSNLTRVLAGCKSADELLIGGIVNSGAISDYINSMEPEEIEIVACGISKEEATYLKNN</sequence>
<name>A0A133UGI3_9EURY</name>
<dbReference type="InterPro" id="IPR005238">
    <property type="entry name" value="ComB-like"/>
</dbReference>
<evidence type="ECO:0000313" key="7">
    <source>
        <dbReference type="EMBL" id="KXA93281.1"/>
    </source>
</evidence>
<dbReference type="AlphaFoldDB" id="A0A133UGI3"/>
<evidence type="ECO:0000256" key="4">
    <source>
        <dbReference type="ARBA" id="ARBA00022801"/>
    </source>
</evidence>
<dbReference type="EC" id="3.1.3.71" evidence="3"/>
<proteinExistence type="inferred from homology"/>
<dbReference type="Pfam" id="PF04029">
    <property type="entry name" value="2-ph_phosp"/>
    <property type="match status" value="1"/>
</dbReference>
<organism evidence="7 8">
    <name type="scientific">candidate division MSBL1 archaeon SCGC-AAA259E22</name>
    <dbReference type="NCBI Taxonomy" id="1698265"/>
    <lineage>
        <taxon>Archaea</taxon>
        <taxon>Methanobacteriati</taxon>
        <taxon>Methanobacteriota</taxon>
        <taxon>candidate division MSBL1</taxon>
    </lineage>
</organism>
<reference evidence="7 8" key="1">
    <citation type="journal article" date="2016" name="Sci. Rep.">
        <title>Metabolic traits of an uncultured archaeal lineage -MSBL1- from brine pools of the Red Sea.</title>
        <authorList>
            <person name="Mwirichia R."/>
            <person name="Alam I."/>
            <person name="Rashid M."/>
            <person name="Vinu M."/>
            <person name="Ba-Alawi W."/>
            <person name="Anthony Kamau A."/>
            <person name="Kamanda Ngugi D."/>
            <person name="Goker M."/>
            <person name="Klenk H.P."/>
            <person name="Bajic V."/>
            <person name="Stingl U."/>
        </authorList>
    </citation>
    <scope>NUCLEOTIDE SEQUENCE [LARGE SCALE GENOMIC DNA]</scope>
    <source>
        <strain evidence="7">SCGC-AAA259E22</strain>
    </source>
</reference>
<keyword evidence="4" id="KW-0378">Hydrolase</keyword>
<evidence type="ECO:0000313" key="8">
    <source>
        <dbReference type="Proteomes" id="UP000070657"/>
    </source>
</evidence>
<protein>
    <recommendedName>
        <fullName evidence="3">2-phosphosulfolactate phosphatase</fullName>
        <ecNumber evidence="3">3.1.3.71</ecNumber>
    </recommendedName>
</protein>
<gene>
    <name evidence="7" type="ORF">AKJ66_02350</name>
</gene>
<dbReference type="InterPro" id="IPR036702">
    <property type="entry name" value="ComB-like_sf"/>
</dbReference>
<evidence type="ECO:0000256" key="3">
    <source>
        <dbReference type="ARBA" id="ARBA00012953"/>
    </source>
</evidence>
<dbReference type="PANTHER" id="PTHR37311:SF1">
    <property type="entry name" value="2-PHOSPHOSULFOLACTATE PHOSPHATASE-RELATED"/>
    <property type="match status" value="1"/>
</dbReference>
<evidence type="ECO:0000256" key="2">
    <source>
        <dbReference type="ARBA" id="ARBA00009997"/>
    </source>
</evidence>
<dbReference type="EMBL" id="LHXP01000023">
    <property type="protein sequence ID" value="KXA93281.1"/>
    <property type="molecule type" value="Genomic_DNA"/>
</dbReference>
<dbReference type="PANTHER" id="PTHR37311">
    <property type="entry name" value="2-PHOSPHOSULFOLACTATE PHOSPHATASE-RELATED"/>
    <property type="match status" value="1"/>
</dbReference>